<dbReference type="Proteomes" id="UP001279734">
    <property type="component" value="Unassembled WGS sequence"/>
</dbReference>
<evidence type="ECO:0008006" key="10">
    <source>
        <dbReference type="Google" id="ProtNLM"/>
    </source>
</evidence>
<accession>A0AAD3P7A3</accession>
<feature type="chain" id="PRO_5042136150" description="Leucine-rich repeat-containing N-terminal plant-type domain-containing protein" evidence="7">
    <location>
        <begin position="27"/>
        <end position="333"/>
    </location>
</feature>
<dbReference type="SUPFAM" id="SSF52058">
    <property type="entry name" value="L domain-like"/>
    <property type="match status" value="1"/>
</dbReference>
<comment type="subcellular location">
    <subcellularLocation>
        <location evidence="1">Membrane</location>
    </subcellularLocation>
</comment>
<dbReference type="InterPro" id="IPR032675">
    <property type="entry name" value="LRR_dom_sf"/>
</dbReference>
<evidence type="ECO:0000256" key="7">
    <source>
        <dbReference type="SAM" id="SignalP"/>
    </source>
</evidence>
<sequence length="333" mass="36396">MNARKLSIPCFSLCTLLLLFLRLSAAQLCHPNDKNTLLQILDTMGNPPQLVSAWQLDINCCSSWAIDCNADGRVTYFFAFKSDRSFQIPSVVGDLEYLQNFNFISCPNLNGTIPKKLTKLKHLETISVSSTNLTGPIPNYLGKITTLKNIYLNSNNISGSIPSSLGRLPNLTELDLSGNKLTGHIPKSLGSLIKPLSKIVLAANHLTGPIPRSLGNLNLSYVDLSLNNLRGDASFLFRKNKTALWYVNLGRNSLSFNFSTVEIPSTVADLVVNNNKIYGGLPPSIAVPYFEEFNVSYNRLCGPIPAGGSLQLFDDFAFSHNLCLCGPPLPPCS</sequence>
<gene>
    <name evidence="8" type="ORF">Nepgr_000918</name>
</gene>
<dbReference type="InterPro" id="IPR053211">
    <property type="entry name" value="DNA_repair-toleration"/>
</dbReference>
<name>A0AAD3P7A3_NEPGR</name>
<keyword evidence="5" id="KW-0472">Membrane</keyword>
<evidence type="ECO:0000256" key="2">
    <source>
        <dbReference type="ARBA" id="ARBA00022614"/>
    </source>
</evidence>
<dbReference type="GO" id="GO:0016020">
    <property type="term" value="C:membrane"/>
    <property type="evidence" value="ECO:0007669"/>
    <property type="project" value="UniProtKB-SubCell"/>
</dbReference>
<dbReference type="Gene3D" id="3.80.10.10">
    <property type="entry name" value="Ribonuclease Inhibitor"/>
    <property type="match status" value="1"/>
</dbReference>
<evidence type="ECO:0000313" key="8">
    <source>
        <dbReference type="EMBL" id="GMG99078.1"/>
    </source>
</evidence>
<keyword evidence="3 7" id="KW-0732">Signal</keyword>
<proteinExistence type="predicted"/>
<keyword evidence="2" id="KW-0433">Leucine-rich repeat</keyword>
<dbReference type="AlphaFoldDB" id="A0AAD3P7A3"/>
<keyword evidence="9" id="KW-1185">Reference proteome</keyword>
<keyword evidence="6" id="KW-0325">Glycoprotein</keyword>
<organism evidence="8 9">
    <name type="scientific">Nepenthes gracilis</name>
    <name type="common">Slender pitcher plant</name>
    <dbReference type="NCBI Taxonomy" id="150966"/>
    <lineage>
        <taxon>Eukaryota</taxon>
        <taxon>Viridiplantae</taxon>
        <taxon>Streptophyta</taxon>
        <taxon>Embryophyta</taxon>
        <taxon>Tracheophyta</taxon>
        <taxon>Spermatophyta</taxon>
        <taxon>Magnoliopsida</taxon>
        <taxon>eudicotyledons</taxon>
        <taxon>Gunneridae</taxon>
        <taxon>Pentapetalae</taxon>
        <taxon>Caryophyllales</taxon>
        <taxon>Nepenthaceae</taxon>
        <taxon>Nepenthes</taxon>
    </lineage>
</organism>
<evidence type="ECO:0000256" key="4">
    <source>
        <dbReference type="ARBA" id="ARBA00022737"/>
    </source>
</evidence>
<protein>
    <recommendedName>
        <fullName evidence="10">Leucine-rich repeat-containing N-terminal plant-type domain-containing protein</fullName>
    </recommendedName>
</protein>
<dbReference type="FunFam" id="3.80.10.10:FF:000041">
    <property type="entry name" value="LRR receptor-like serine/threonine-protein kinase ERECTA"/>
    <property type="match status" value="1"/>
</dbReference>
<evidence type="ECO:0000313" key="9">
    <source>
        <dbReference type="Proteomes" id="UP001279734"/>
    </source>
</evidence>
<comment type="caution">
    <text evidence="8">The sequence shown here is derived from an EMBL/GenBank/DDBJ whole genome shotgun (WGS) entry which is preliminary data.</text>
</comment>
<dbReference type="InterPro" id="IPR001611">
    <property type="entry name" value="Leu-rich_rpt"/>
</dbReference>
<evidence type="ECO:0000256" key="5">
    <source>
        <dbReference type="ARBA" id="ARBA00023136"/>
    </source>
</evidence>
<reference evidence="8" key="1">
    <citation type="submission" date="2023-05" db="EMBL/GenBank/DDBJ databases">
        <title>Nepenthes gracilis genome sequencing.</title>
        <authorList>
            <person name="Fukushima K."/>
        </authorList>
    </citation>
    <scope>NUCLEOTIDE SEQUENCE</scope>
    <source>
        <strain evidence="8">SING2019-196</strain>
    </source>
</reference>
<evidence type="ECO:0000256" key="1">
    <source>
        <dbReference type="ARBA" id="ARBA00004370"/>
    </source>
</evidence>
<dbReference type="Pfam" id="PF13855">
    <property type="entry name" value="LRR_8"/>
    <property type="match status" value="1"/>
</dbReference>
<keyword evidence="4" id="KW-0677">Repeat</keyword>
<dbReference type="PANTHER" id="PTHR48060">
    <property type="entry name" value="DNA DAMAGE-REPAIR/TOLERATION PROTEIN DRT100"/>
    <property type="match status" value="1"/>
</dbReference>
<evidence type="ECO:0000256" key="3">
    <source>
        <dbReference type="ARBA" id="ARBA00022729"/>
    </source>
</evidence>
<dbReference type="PROSITE" id="PS51450">
    <property type="entry name" value="LRR"/>
    <property type="match status" value="1"/>
</dbReference>
<evidence type="ECO:0000256" key="6">
    <source>
        <dbReference type="ARBA" id="ARBA00023180"/>
    </source>
</evidence>
<feature type="signal peptide" evidence="7">
    <location>
        <begin position="1"/>
        <end position="26"/>
    </location>
</feature>
<dbReference type="PANTHER" id="PTHR48060:SF21">
    <property type="entry name" value="L DOMAIN-LIKE PROTEIN"/>
    <property type="match status" value="1"/>
</dbReference>
<dbReference type="EMBL" id="BSYO01000001">
    <property type="protein sequence ID" value="GMG99078.1"/>
    <property type="molecule type" value="Genomic_DNA"/>
</dbReference>